<comment type="caution">
    <text evidence="1">The sequence shown here is derived from an EMBL/GenBank/DDBJ whole genome shotgun (WGS) entry which is preliminary data.</text>
</comment>
<dbReference type="AlphaFoldDB" id="A0A9P4GY58"/>
<gene>
    <name evidence="1" type="ORF">EK21DRAFT_117197</name>
</gene>
<reference evidence="1" key="1">
    <citation type="journal article" date="2020" name="Stud. Mycol.">
        <title>101 Dothideomycetes genomes: a test case for predicting lifestyles and emergence of pathogens.</title>
        <authorList>
            <person name="Haridas S."/>
            <person name="Albert R."/>
            <person name="Binder M."/>
            <person name="Bloem J."/>
            <person name="Labutti K."/>
            <person name="Salamov A."/>
            <person name="Andreopoulos B."/>
            <person name="Baker S."/>
            <person name="Barry K."/>
            <person name="Bills G."/>
            <person name="Bluhm B."/>
            <person name="Cannon C."/>
            <person name="Castanera R."/>
            <person name="Culley D."/>
            <person name="Daum C."/>
            <person name="Ezra D."/>
            <person name="Gonzalez J."/>
            <person name="Henrissat B."/>
            <person name="Kuo A."/>
            <person name="Liang C."/>
            <person name="Lipzen A."/>
            <person name="Lutzoni F."/>
            <person name="Magnuson J."/>
            <person name="Mondo S."/>
            <person name="Nolan M."/>
            <person name="Ohm R."/>
            <person name="Pangilinan J."/>
            <person name="Park H.-J."/>
            <person name="Ramirez L."/>
            <person name="Alfaro M."/>
            <person name="Sun H."/>
            <person name="Tritt A."/>
            <person name="Yoshinaga Y."/>
            <person name="Zwiers L.-H."/>
            <person name="Turgeon B."/>
            <person name="Goodwin S."/>
            <person name="Spatafora J."/>
            <person name="Crous P."/>
            <person name="Grigoriev I."/>
        </authorList>
    </citation>
    <scope>NUCLEOTIDE SEQUENCE</scope>
    <source>
        <strain evidence="1">CBS 110217</strain>
    </source>
</reference>
<keyword evidence="2" id="KW-1185">Reference proteome</keyword>
<dbReference type="OrthoDB" id="3690135at2759"/>
<evidence type="ECO:0000313" key="1">
    <source>
        <dbReference type="EMBL" id="KAF2025063.1"/>
    </source>
</evidence>
<proteinExistence type="predicted"/>
<accession>A0A9P4GY58</accession>
<protein>
    <submittedName>
        <fullName evidence="1">Uncharacterized protein</fullName>
    </submittedName>
</protein>
<sequence>MCVDLATRYLECGHKIVSKFPCGKKKCKETAKCTKEKPKICRLCSQNYTLKISKERDDAISRAQEAEIRLKAALREKCIAEEKARCLEKSCMDALQQVRYSKRARKEVAEPTPPTSILCTEIEFTYACRHTAVKHWCPTKVDPVGAKECRFQQRLKTSFEESCGNCRHKEAKKRDDDLARLQRRCPEDECGIREAQHCKSILEEALPDATHDCIQSPQPLRTFTTFNLEGIDLGEGKEESAVEVDYEFDGTREQKDDEISIELTASWNQDGVRLSGSTILVAAHSGPAELHAFLDDDGQKPPDVQTGSALGPLCKENSYNDQVFHTAHVTVSSML</sequence>
<dbReference type="EMBL" id="ML978276">
    <property type="protein sequence ID" value="KAF2025063.1"/>
    <property type="molecule type" value="Genomic_DNA"/>
</dbReference>
<evidence type="ECO:0000313" key="2">
    <source>
        <dbReference type="Proteomes" id="UP000799777"/>
    </source>
</evidence>
<dbReference type="Proteomes" id="UP000799777">
    <property type="component" value="Unassembled WGS sequence"/>
</dbReference>
<name>A0A9P4GY58_9PLEO</name>
<organism evidence="1 2">
    <name type="scientific">Setomelanomma holmii</name>
    <dbReference type="NCBI Taxonomy" id="210430"/>
    <lineage>
        <taxon>Eukaryota</taxon>
        <taxon>Fungi</taxon>
        <taxon>Dikarya</taxon>
        <taxon>Ascomycota</taxon>
        <taxon>Pezizomycotina</taxon>
        <taxon>Dothideomycetes</taxon>
        <taxon>Pleosporomycetidae</taxon>
        <taxon>Pleosporales</taxon>
        <taxon>Pleosporineae</taxon>
        <taxon>Phaeosphaeriaceae</taxon>
        <taxon>Setomelanomma</taxon>
    </lineage>
</organism>